<sequence>MLKQIVINLLNGNNFSVTTKKYKKYKFLKASFRKYCCYLIIWDKKTINEKNLIDIEEARSTICQNENKNGEFLTLLVYNSNFENNLDKALVDIYGKGCINPKIPRTNFFAKNEKKIINLLKDNIYDNCAISKNIHDKRVPNLKVTYEYNITYLQAPKLTFFTSEEIKFVQCLYDVSDNICTSSKNKYNNTEIIFQEYMIKNIVSIGFNITILVLIVISDINTTGEFYYRIVKRRFLKDTFLSKIEIITDSSYESKNFVISKFFGICSASSNPNDPGNTGFYIRPWSLNSFTNSGDTSNNNYIEIQTEQ</sequence>
<dbReference type="Proteomes" id="UP000789901">
    <property type="component" value="Unassembled WGS sequence"/>
</dbReference>
<keyword evidence="1" id="KW-0812">Transmembrane</keyword>
<gene>
    <name evidence="2" type="ORF">GMARGA_LOCUS25577</name>
</gene>
<feature type="transmembrane region" description="Helical" evidence="1">
    <location>
        <begin position="205"/>
        <end position="228"/>
    </location>
</feature>
<evidence type="ECO:0000256" key="1">
    <source>
        <dbReference type="SAM" id="Phobius"/>
    </source>
</evidence>
<proteinExistence type="predicted"/>
<protein>
    <submittedName>
        <fullName evidence="2">37872_t:CDS:1</fullName>
    </submittedName>
</protein>
<accession>A0ABN7W2J8</accession>
<reference evidence="2 3" key="1">
    <citation type="submission" date="2021-06" db="EMBL/GenBank/DDBJ databases">
        <authorList>
            <person name="Kallberg Y."/>
            <person name="Tangrot J."/>
            <person name="Rosling A."/>
        </authorList>
    </citation>
    <scope>NUCLEOTIDE SEQUENCE [LARGE SCALE GENOMIC DNA]</scope>
    <source>
        <strain evidence="2 3">120-4 pot B 10/14</strain>
    </source>
</reference>
<keyword evidence="1" id="KW-1133">Transmembrane helix</keyword>
<feature type="non-terminal residue" evidence="2">
    <location>
        <position position="308"/>
    </location>
</feature>
<evidence type="ECO:0000313" key="2">
    <source>
        <dbReference type="EMBL" id="CAG8812469.1"/>
    </source>
</evidence>
<keyword evidence="1" id="KW-0472">Membrane</keyword>
<evidence type="ECO:0000313" key="3">
    <source>
        <dbReference type="Proteomes" id="UP000789901"/>
    </source>
</evidence>
<organism evidence="2 3">
    <name type="scientific">Gigaspora margarita</name>
    <dbReference type="NCBI Taxonomy" id="4874"/>
    <lineage>
        <taxon>Eukaryota</taxon>
        <taxon>Fungi</taxon>
        <taxon>Fungi incertae sedis</taxon>
        <taxon>Mucoromycota</taxon>
        <taxon>Glomeromycotina</taxon>
        <taxon>Glomeromycetes</taxon>
        <taxon>Diversisporales</taxon>
        <taxon>Gigasporaceae</taxon>
        <taxon>Gigaspora</taxon>
    </lineage>
</organism>
<name>A0ABN7W2J8_GIGMA</name>
<comment type="caution">
    <text evidence="2">The sequence shown here is derived from an EMBL/GenBank/DDBJ whole genome shotgun (WGS) entry which is preliminary data.</text>
</comment>
<dbReference type="EMBL" id="CAJVQB010028470">
    <property type="protein sequence ID" value="CAG8812469.1"/>
    <property type="molecule type" value="Genomic_DNA"/>
</dbReference>
<keyword evidence="3" id="KW-1185">Reference proteome</keyword>